<dbReference type="GO" id="GO:0046076">
    <property type="term" value="P:dTTP catabolic process"/>
    <property type="evidence" value="ECO:0007669"/>
    <property type="project" value="TreeGrafter"/>
</dbReference>
<evidence type="ECO:0000313" key="6">
    <source>
        <dbReference type="EMBL" id="SNZ07702.1"/>
    </source>
</evidence>
<evidence type="ECO:0000256" key="4">
    <source>
        <dbReference type="ARBA" id="ARBA00074799"/>
    </source>
</evidence>
<evidence type="ECO:0000256" key="2">
    <source>
        <dbReference type="ARBA" id="ARBA00061115"/>
    </source>
</evidence>
<evidence type="ECO:0000313" key="7">
    <source>
        <dbReference type="Proteomes" id="UP000219439"/>
    </source>
</evidence>
<dbReference type="GO" id="GO:0046061">
    <property type="term" value="P:dATP catabolic process"/>
    <property type="evidence" value="ECO:0007669"/>
    <property type="project" value="TreeGrafter"/>
</dbReference>
<dbReference type="Gene3D" id="1.10.287.1080">
    <property type="entry name" value="MazG-like"/>
    <property type="match status" value="2"/>
</dbReference>
<dbReference type="FunFam" id="1.10.287.1080:FF:000003">
    <property type="entry name" value="Nucleoside triphosphate pyrophosphohydrolase"/>
    <property type="match status" value="1"/>
</dbReference>
<dbReference type="FunFam" id="1.10.287.1080:FF:000001">
    <property type="entry name" value="Nucleoside triphosphate pyrophosphohydrolase"/>
    <property type="match status" value="1"/>
</dbReference>
<dbReference type="GO" id="GO:0046047">
    <property type="term" value="P:TTP catabolic process"/>
    <property type="evidence" value="ECO:0007669"/>
    <property type="project" value="TreeGrafter"/>
</dbReference>
<dbReference type="GO" id="GO:0006203">
    <property type="term" value="P:dGTP catabolic process"/>
    <property type="evidence" value="ECO:0007669"/>
    <property type="project" value="TreeGrafter"/>
</dbReference>
<evidence type="ECO:0000256" key="3">
    <source>
        <dbReference type="ARBA" id="ARBA00066372"/>
    </source>
</evidence>
<evidence type="ECO:0000256" key="1">
    <source>
        <dbReference type="ARBA" id="ARBA00052141"/>
    </source>
</evidence>
<gene>
    <name evidence="6" type="ORF">SAMN06265368_1227</name>
</gene>
<dbReference type="InterPro" id="IPR048015">
    <property type="entry name" value="NTP-PPase_MazG-like_N"/>
</dbReference>
<dbReference type="CDD" id="cd11528">
    <property type="entry name" value="NTP-PPase_MazG_Nterm"/>
    <property type="match status" value="1"/>
</dbReference>
<organism evidence="6 7">
    <name type="scientific">Cohaesibacter gelatinilyticus</name>
    <dbReference type="NCBI Taxonomy" id="372072"/>
    <lineage>
        <taxon>Bacteria</taxon>
        <taxon>Pseudomonadati</taxon>
        <taxon>Pseudomonadota</taxon>
        <taxon>Alphaproteobacteria</taxon>
        <taxon>Hyphomicrobiales</taxon>
        <taxon>Cohaesibacteraceae</taxon>
    </lineage>
</organism>
<dbReference type="GO" id="GO:0046081">
    <property type="term" value="P:dUTP catabolic process"/>
    <property type="evidence" value="ECO:0007669"/>
    <property type="project" value="TreeGrafter"/>
</dbReference>
<dbReference type="PANTHER" id="PTHR30522:SF0">
    <property type="entry name" value="NUCLEOSIDE TRIPHOSPHATE PYROPHOSPHOHYDROLASE"/>
    <property type="match status" value="1"/>
</dbReference>
<dbReference type="CDD" id="cd11529">
    <property type="entry name" value="NTP-PPase_MazG_Cterm"/>
    <property type="match status" value="1"/>
</dbReference>
<proteinExistence type="inferred from homology"/>
<feature type="domain" description="NTP pyrophosphohydrolase MazG-like" evidence="5">
    <location>
        <begin position="188"/>
        <end position="257"/>
    </location>
</feature>
<keyword evidence="7" id="KW-1185">Reference proteome</keyword>
<dbReference type="NCBIfam" id="TIGR00444">
    <property type="entry name" value="mazG"/>
    <property type="match status" value="1"/>
</dbReference>
<dbReference type="GO" id="GO:0046052">
    <property type="term" value="P:UTP catabolic process"/>
    <property type="evidence" value="ECO:0007669"/>
    <property type="project" value="TreeGrafter"/>
</dbReference>
<name>A0A285NDY0_9HYPH</name>
<dbReference type="GO" id="GO:0047693">
    <property type="term" value="F:ATP diphosphatase activity"/>
    <property type="evidence" value="ECO:0007669"/>
    <property type="project" value="UniProtKB-EC"/>
</dbReference>
<protein>
    <recommendedName>
        <fullName evidence="4">Nucleoside triphosphate pyrophosphohydrolase</fullName>
        <ecNumber evidence="3">3.6.1.8</ecNumber>
    </recommendedName>
</protein>
<comment type="catalytic activity">
    <reaction evidence="1">
        <text>ATP + H2O = AMP + diphosphate + H(+)</text>
        <dbReference type="Rhea" id="RHEA:14245"/>
        <dbReference type="ChEBI" id="CHEBI:15377"/>
        <dbReference type="ChEBI" id="CHEBI:15378"/>
        <dbReference type="ChEBI" id="CHEBI:30616"/>
        <dbReference type="ChEBI" id="CHEBI:33019"/>
        <dbReference type="ChEBI" id="CHEBI:456215"/>
        <dbReference type="EC" id="3.6.1.8"/>
    </reaction>
</comment>
<comment type="similarity">
    <text evidence="2">Belongs to the nucleoside triphosphate pyrophosphohydrolase family.</text>
</comment>
<sequence>MISDMKIEASNDISMLLEIMARLRDKDTGCPWDVEQTFASIIPYTIEEAYEVQDAIERNDLDDMREELGDLLLQVVFHAQMAKEQQAFDFGDVVHAITKKMVRRHPHVFGDAGQRGKDLVKGAWEAIKNEEKQERQERRTALGLVEGDGPGAFLDDVPRGLPSMKAAVKLQKLASKVGFDWNDPHLVLDKIEEETQESRTELAELLKSGTSLDSVEMKSEIGDLLFAVINLARHCHIDPDEALAMTNQKFRDRFAHVESSLENKSRSLHEASLDEMEELWQAAKSRT</sequence>
<dbReference type="AlphaFoldDB" id="A0A285NDY0"/>
<dbReference type="EC" id="3.6.1.8" evidence="3"/>
<dbReference type="GO" id="GO:0006950">
    <property type="term" value="P:response to stress"/>
    <property type="evidence" value="ECO:0007669"/>
    <property type="project" value="UniProtKB-ARBA"/>
</dbReference>
<dbReference type="InterPro" id="IPR004518">
    <property type="entry name" value="MazG-like_dom"/>
</dbReference>
<accession>A0A285NDY0</accession>
<dbReference type="Proteomes" id="UP000219439">
    <property type="component" value="Unassembled WGS sequence"/>
</dbReference>
<dbReference type="Pfam" id="PF03819">
    <property type="entry name" value="MazG"/>
    <property type="match status" value="2"/>
</dbReference>
<dbReference type="PANTHER" id="PTHR30522">
    <property type="entry name" value="NUCLEOSIDE TRIPHOSPHATE PYROPHOSPHOHYDROLASE"/>
    <property type="match status" value="1"/>
</dbReference>
<dbReference type="SUPFAM" id="SSF101386">
    <property type="entry name" value="all-alpha NTP pyrophosphatases"/>
    <property type="match status" value="2"/>
</dbReference>
<dbReference type="InterPro" id="IPR048011">
    <property type="entry name" value="NTP-PPase_MazG-like_C"/>
</dbReference>
<dbReference type="InterPro" id="IPR011551">
    <property type="entry name" value="NTP_PyrPHydrolase_MazG"/>
</dbReference>
<feature type="domain" description="NTP pyrophosphohydrolase MazG-like" evidence="5">
    <location>
        <begin position="36"/>
        <end position="109"/>
    </location>
</feature>
<dbReference type="EMBL" id="OBEL01000001">
    <property type="protein sequence ID" value="SNZ07702.1"/>
    <property type="molecule type" value="Genomic_DNA"/>
</dbReference>
<dbReference type="NCBIfam" id="NF007113">
    <property type="entry name" value="PRK09562.1"/>
    <property type="match status" value="1"/>
</dbReference>
<evidence type="ECO:0000259" key="5">
    <source>
        <dbReference type="Pfam" id="PF03819"/>
    </source>
</evidence>
<reference evidence="6 7" key="1">
    <citation type="submission" date="2017-09" db="EMBL/GenBank/DDBJ databases">
        <authorList>
            <person name="Ehlers B."/>
            <person name="Leendertz F.H."/>
        </authorList>
    </citation>
    <scope>NUCLEOTIDE SEQUENCE [LARGE SCALE GENOMIC DNA]</scope>
    <source>
        <strain evidence="6 7">DSM 18289</strain>
    </source>
</reference>